<protein>
    <submittedName>
        <fullName evidence="2">Transmembrane protein, putative</fullName>
    </submittedName>
</protein>
<evidence type="ECO:0000256" key="1">
    <source>
        <dbReference type="SAM" id="Phobius"/>
    </source>
</evidence>
<feature type="transmembrane region" description="Helical" evidence="1">
    <location>
        <begin position="128"/>
        <end position="151"/>
    </location>
</feature>
<dbReference type="EMBL" id="GG662368">
    <property type="protein sequence ID" value="EAS05494.3"/>
    <property type="molecule type" value="Genomic_DNA"/>
</dbReference>
<dbReference type="RefSeq" id="XP_001025739.3">
    <property type="nucleotide sequence ID" value="XM_001025739.3"/>
</dbReference>
<feature type="transmembrane region" description="Helical" evidence="1">
    <location>
        <begin position="67"/>
        <end position="86"/>
    </location>
</feature>
<dbReference type="GeneID" id="7828600"/>
<dbReference type="InParanoid" id="Q24CG6"/>
<dbReference type="KEGG" id="tet:TTHERM_00930750"/>
<dbReference type="HOGENOM" id="CLU_1339890_0_0_1"/>
<sequence length="216" mass="25669">MEFVCWLWTYDKRWMFDKAVDQMEKIWIVPLIANILLLGMIINSLYIDELVNDPCILKHGYKFWLQIQSVILCVSCINIIILYFKIIQIEKKKERQLETLNAKSRISPKKFGYWQKNYLYPWIRQKGLLSGAGFSVLILGLLNLVWVVTGFRRYYYNHSYTCARSFQNTLYANIIIPLVALIPFIFTLITSFLIKVLSLIFSWLMPEIFIRLKKSM</sequence>
<evidence type="ECO:0000313" key="2">
    <source>
        <dbReference type="EMBL" id="EAS05494.3"/>
    </source>
</evidence>
<name>Q24CG6_TETTS</name>
<dbReference type="AlphaFoldDB" id="Q24CG6"/>
<accession>Q24CG6</accession>
<feature type="transmembrane region" description="Helical" evidence="1">
    <location>
        <begin position="26"/>
        <end position="47"/>
    </location>
</feature>
<proteinExistence type="predicted"/>
<keyword evidence="3" id="KW-1185">Reference proteome</keyword>
<organism evidence="2 3">
    <name type="scientific">Tetrahymena thermophila (strain SB210)</name>
    <dbReference type="NCBI Taxonomy" id="312017"/>
    <lineage>
        <taxon>Eukaryota</taxon>
        <taxon>Sar</taxon>
        <taxon>Alveolata</taxon>
        <taxon>Ciliophora</taxon>
        <taxon>Intramacronucleata</taxon>
        <taxon>Oligohymenophorea</taxon>
        <taxon>Hymenostomatida</taxon>
        <taxon>Tetrahymenina</taxon>
        <taxon>Tetrahymenidae</taxon>
        <taxon>Tetrahymena</taxon>
    </lineage>
</organism>
<evidence type="ECO:0000313" key="3">
    <source>
        <dbReference type="Proteomes" id="UP000009168"/>
    </source>
</evidence>
<gene>
    <name evidence="2" type="ORF">TTHERM_00930750</name>
</gene>
<feature type="transmembrane region" description="Helical" evidence="1">
    <location>
        <begin position="171"/>
        <end position="204"/>
    </location>
</feature>
<keyword evidence="1" id="KW-0472">Membrane</keyword>
<keyword evidence="1 2" id="KW-0812">Transmembrane</keyword>
<keyword evidence="1" id="KW-1133">Transmembrane helix</keyword>
<dbReference type="Proteomes" id="UP000009168">
    <property type="component" value="Unassembled WGS sequence"/>
</dbReference>
<reference evidence="3" key="1">
    <citation type="journal article" date="2006" name="PLoS Biol.">
        <title>Macronuclear genome sequence of the ciliate Tetrahymena thermophila, a model eukaryote.</title>
        <authorList>
            <person name="Eisen J.A."/>
            <person name="Coyne R.S."/>
            <person name="Wu M."/>
            <person name="Wu D."/>
            <person name="Thiagarajan M."/>
            <person name="Wortman J.R."/>
            <person name="Badger J.H."/>
            <person name="Ren Q."/>
            <person name="Amedeo P."/>
            <person name="Jones K.M."/>
            <person name="Tallon L.J."/>
            <person name="Delcher A.L."/>
            <person name="Salzberg S.L."/>
            <person name="Silva J.C."/>
            <person name="Haas B.J."/>
            <person name="Majoros W.H."/>
            <person name="Farzad M."/>
            <person name="Carlton J.M."/>
            <person name="Smith R.K. Jr."/>
            <person name="Garg J."/>
            <person name="Pearlman R.E."/>
            <person name="Karrer K.M."/>
            <person name="Sun L."/>
            <person name="Manning G."/>
            <person name="Elde N.C."/>
            <person name="Turkewitz A.P."/>
            <person name="Asai D.J."/>
            <person name="Wilkes D.E."/>
            <person name="Wang Y."/>
            <person name="Cai H."/>
            <person name="Collins K."/>
            <person name="Stewart B.A."/>
            <person name="Lee S.R."/>
            <person name="Wilamowska K."/>
            <person name="Weinberg Z."/>
            <person name="Ruzzo W.L."/>
            <person name="Wloga D."/>
            <person name="Gaertig J."/>
            <person name="Frankel J."/>
            <person name="Tsao C.-C."/>
            <person name="Gorovsky M.A."/>
            <person name="Keeling P.J."/>
            <person name="Waller R.F."/>
            <person name="Patron N.J."/>
            <person name="Cherry J.M."/>
            <person name="Stover N.A."/>
            <person name="Krieger C.J."/>
            <person name="del Toro C."/>
            <person name="Ryder H.F."/>
            <person name="Williamson S.C."/>
            <person name="Barbeau R.A."/>
            <person name="Hamilton E.P."/>
            <person name="Orias E."/>
        </authorList>
    </citation>
    <scope>NUCLEOTIDE SEQUENCE [LARGE SCALE GENOMIC DNA]</scope>
    <source>
        <strain evidence="3">SB210</strain>
    </source>
</reference>